<organism evidence="1">
    <name type="scientific">viral metagenome</name>
    <dbReference type="NCBI Taxonomy" id="1070528"/>
    <lineage>
        <taxon>unclassified sequences</taxon>
        <taxon>metagenomes</taxon>
        <taxon>organismal metagenomes</taxon>
    </lineage>
</organism>
<name>A0A6C0AEG6_9ZZZZ</name>
<sequence>MNKRRRTNEVGETDSETILNILDKNPHVYRSIQAYAYINNNPFLLDDEIMYDEGLILDYVKFFDYIFNQKIFYI</sequence>
<dbReference type="EMBL" id="MN740594">
    <property type="protein sequence ID" value="QHS78128.1"/>
    <property type="molecule type" value="Genomic_DNA"/>
</dbReference>
<dbReference type="AlphaFoldDB" id="A0A6C0AEG6"/>
<evidence type="ECO:0000313" key="1">
    <source>
        <dbReference type="EMBL" id="QHS78128.1"/>
    </source>
</evidence>
<proteinExistence type="predicted"/>
<accession>A0A6C0AEG6</accession>
<protein>
    <submittedName>
        <fullName evidence="1">Uncharacterized protein</fullName>
    </submittedName>
</protein>
<reference evidence="1" key="1">
    <citation type="journal article" date="2020" name="Nature">
        <title>Giant virus diversity and host interactions through global metagenomics.</title>
        <authorList>
            <person name="Schulz F."/>
            <person name="Roux S."/>
            <person name="Paez-Espino D."/>
            <person name="Jungbluth S."/>
            <person name="Walsh D.A."/>
            <person name="Denef V.J."/>
            <person name="McMahon K.D."/>
            <person name="Konstantinidis K.T."/>
            <person name="Eloe-Fadrosh E.A."/>
            <person name="Kyrpides N.C."/>
            <person name="Woyke T."/>
        </authorList>
    </citation>
    <scope>NUCLEOTIDE SEQUENCE</scope>
    <source>
        <strain evidence="1">GVMAG-S-1021933-23</strain>
    </source>
</reference>